<dbReference type="PROSITE" id="PS51257">
    <property type="entry name" value="PROKAR_LIPOPROTEIN"/>
    <property type="match status" value="1"/>
</dbReference>
<dbReference type="Gene3D" id="1.10.10.10">
    <property type="entry name" value="Winged helix-like DNA-binding domain superfamily/Winged helix DNA-binding domain"/>
    <property type="match status" value="3"/>
</dbReference>
<dbReference type="InterPro" id="IPR011434">
    <property type="entry name" value="Ltp-like_HTH"/>
</dbReference>
<name>A8RCX6_9FIRM</name>
<proteinExistence type="predicted"/>
<feature type="domain" description="Putative host cell surface-exposed lipoprotein Ltp-like HTH region" evidence="3">
    <location>
        <begin position="228"/>
        <end position="272"/>
    </location>
</feature>
<feature type="compositionally biased region" description="Low complexity" evidence="1">
    <location>
        <begin position="147"/>
        <end position="181"/>
    </location>
</feature>
<protein>
    <recommendedName>
        <fullName evidence="3">Putative host cell surface-exposed lipoprotein Ltp-like HTH region domain-containing protein</fullName>
    </recommendedName>
</protein>
<reference evidence="4 5" key="1">
    <citation type="submission" date="2007-09" db="EMBL/GenBank/DDBJ databases">
        <title>Draft genome sequence of Eubacterium dolichum (DSM 3991).</title>
        <authorList>
            <person name="Sudarsanam P."/>
            <person name="Ley R."/>
            <person name="Guruge J."/>
            <person name="Turnbaugh P.J."/>
            <person name="Mahowald M."/>
            <person name="Liep D."/>
            <person name="Gordon J."/>
        </authorList>
    </citation>
    <scope>NUCLEOTIDE SEQUENCE [LARGE SCALE GENOMIC DNA]</scope>
    <source>
        <strain evidence="4 5">DSM 3991</strain>
    </source>
</reference>
<reference evidence="4 5" key="2">
    <citation type="submission" date="2007-09" db="EMBL/GenBank/DDBJ databases">
        <authorList>
            <person name="Fulton L."/>
            <person name="Clifton S."/>
            <person name="Fulton B."/>
            <person name="Xu J."/>
            <person name="Minx P."/>
            <person name="Pepin K.H."/>
            <person name="Johnson M."/>
            <person name="Thiruvilangam P."/>
            <person name="Bhonagiri V."/>
            <person name="Nash W.E."/>
            <person name="Mardis E.R."/>
            <person name="Wilson R.K."/>
        </authorList>
    </citation>
    <scope>NUCLEOTIDE SEQUENCE [LARGE SCALE GENOMIC DNA]</scope>
    <source>
        <strain evidence="4 5">DSM 3991</strain>
    </source>
</reference>
<feature type="domain" description="Putative host cell surface-exposed lipoprotein Ltp-like HTH region" evidence="3">
    <location>
        <begin position="276"/>
        <end position="320"/>
    </location>
</feature>
<sequence length="323" mass="36290">MSMKKFLTIFMALLLCVGLAGCGSEEEAETSFRSNGNIKDELEEDGWTLEMIDKNLVELENDENDDIFEFNIDDEILKYNGYIYDENGFTYDTGEVINDLITADAKDCLKKYDLSIEDIIEFMKWYAKTQVLMYPTEDGSSEENSDNNENLTTDNSNESKPTGQSSNNNQTNSSQQSISQGQREALRSAKSYLNTNMAFSYKGLLEQLKHEGFSDADATYAVNNCGANWNNQALKSARSYLNTNMAFSYNGLIEQLQSEEFTYEEAVYGVNNCGADWNAQAIKSAQSYMDIGMGFSRQELINQLIHEGFTQSQAEQAVNAIGL</sequence>
<organism evidence="4 5">
    <name type="scientific">Amedibacillus dolichus DSM 3991</name>
    <dbReference type="NCBI Taxonomy" id="428127"/>
    <lineage>
        <taxon>Bacteria</taxon>
        <taxon>Bacillati</taxon>
        <taxon>Bacillota</taxon>
        <taxon>Erysipelotrichia</taxon>
        <taxon>Erysipelotrichales</taxon>
        <taxon>Erysipelotrichaceae</taxon>
        <taxon>Amedibacillus</taxon>
    </lineage>
</organism>
<feature type="domain" description="Putative host cell surface-exposed lipoprotein Ltp-like HTH region" evidence="3">
    <location>
        <begin position="182"/>
        <end position="224"/>
    </location>
</feature>
<dbReference type="STRING" id="428127.EUBDOL_01530"/>
<keyword evidence="2" id="KW-0732">Signal</keyword>
<evidence type="ECO:0000313" key="5">
    <source>
        <dbReference type="Proteomes" id="UP000004090"/>
    </source>
</evidence>
<feature type="region of interest" description="Disordered" evidence="1">
    <location>
        <begin position="136"/>
        <end position="181"/>
    </location>
</feature>
<evidence type="ECO:0000313" key="4">
    <source>
        <dbReference type="EMBL" id="EDP10931.1"/>
    </source>
</evidence>
<dbReference type="eggNOG" id="COG3064">
    <property type="taxonomic scope" value="Bacteria"/>
</dbReference>
<comment type="caution">
    <text evidence="4">The sequence shown here is derived from an EMBL/GenBank/DDBJ whole genome shotgun (WGS) entry which is preliminary data.</text>
</comment>
<dbReference type="AlphaFoldDB" id="A8RCX6"/>
<gene>
    <name evidence="4" type="ORF">EUBDOL_01530</name>
</gene>
<dbReference type="EMBL" id="ABAW02000021">
    <property type="protein sequence ID" value="EDP10931.1"/>
    <property type="molecule type" value="Genomic_DNA"/>
</dbReference>
<accession>A8RCX6</accession>
<feature type="chain" id="PRO_5039701783" description="Putative host cell surface-exposed lipoprotein Ltp-like HTH region domain-containing protein" evidence="2">
    <location>
        <begin position="23"/>
        <end position="323"/>
    </location>
</feature>
<evidence type="ECO:0000256" key="1">
    <source>
        <dbReference type="SAM" id="MobiDB-lite"/>
    </source>
</evidence>
<dbReference type="Pfam" id="PF07553">
    <property type="entry name" value="Lipoprotein_Ltp"/>
    <property type="match status" value="3"/>
</dbReference>
<dbReference type="InterPro" id="IPR036388">
    <property type="entry name" value="WH-like_DNA-bd_sf"/>
</dbReference>
<dbReference type="HOGENOM" id="CLU_859812_0_0_9"/>
<feature type="signal peptide" evidence="2">
    <location>
        <begin position="1"/>
        <end position="22"/>
    </location>
</feature>
<dbReference type="Proteomes" id="UP000004090">
    <property type="component" value="Unassembled WGS sequence"/>
</dbReference>
<evidence type="ECO:0000259" key="3">
    <source>
        <dbReference type="Pfam" id="PF07553"/>
    </source>
</evidence>
<evidence type="ECO:0000256" key="2">
    <source>
        <dbReference type="SAM" id="SignalP"/>
    </source>
</evidence>